<organism evidence="11 12">
    <name type="scientific">Mariniphaga anaerophila</name>
    <dbReference type="NCBI Taxonomy" id="1484053"/>
    <lineage>
        <taxon>Bacteria</taxon>
        <taxon>Pseudomonadati</taxon>
        <taxon>Bacteroidota</taxon>
        <taxon>Bacteroidia</taxon>
        <taxon>Marinilabiliales</taxon>
        <taxon>Prolixibacteraceae</taxon>
        <taxon>Mariniphaga</taxon>
    </lineage>
</organism>
<dbReference type="SUPFAM" id="SSF48230">
    <property type="entry name" value="Chondroitin AC/alginate lyase"/>
    <property type="match status" value="1"/>
</dbReference>
<dbReference type="SUPFAM" id="SSF49863">
    <property type="entry name" value="Hyaluronate lyase-like, C-terminal domain"/>
    <property type="match status" value="1"/>
</dbReference>
<dbReference type="GO" id="GO:0030246">
    <property type="term" value="F:carbohydrate binding"/>
    <property type="evidence" value="ECO:0007669"/>
    <property type="project" value="InterPro"/>
</dbReference>
<evidence type="ECO:0000256" key="3">
    <source>
        <dbReference type="ARBA" id="ARBA00011245"/>
    </source>
</evidence>
<dbReference type="Gene3D" id="2.70.98.10">
    <property type="match status" value="1"/>
</dbReference>
<sequence length="1420" mass="159689">MKRISIFLFLVLICRILLFGQEYNYKSTLPQSSKPGRIKLDANGTLFVTHPLTHQVLQINIEDASVIAEVGVADTPGRSATLLDTPTDIDTDSEGNIYIADKGNFRIAKFSADLTYLEELELGTKAPEGVTVGPDGKLYICYSGSEVGLAIYNESILEQNITTLSTDRFRNPKKVRFTFDSQLYIVDRNTGIIKVSSFTNEQANVSQLIKKEDGATVLVRNEDCAFSSQGSMIVTSNGDNDSHGLYQGLYRFNRMGLFVDRIGFAGATESNDGFKAPVGIDIDSNDNIYIADYSNSRIQIWEATDVNAPEFMSFNIINNSTTGVTFSFSLNEAGTLYGIIQETSLSAPEIEEIRNPTTEQIAFQVPCRTPNQSINYSEGNLSTNTDYTIYYIAVDEAGNTSSRFNSSVFSTTAQINHLVSLEKNVTSVKLALNASMVGTVWYTIESYSGQEPAYTTSNQIKNSPDGKRCNYPDAGKDIELSINNLSEASIYRISYFIEGENDVKTQVSHYVFSTFNNFEKMLQRYRYWCVGDNEVDYENSLIQARYRAIVAAGEKALGNLYLYDVNNPGNVYDLVNSSDDIKHIRELIRETLFPLALLYNTPGSVNLTNAYYKNPDTERQLMDLFRYLNARGFAEGCNSNFKGGGVYLGLTGYFYASMLMKQELDKAGLLEQVSENMQWWTRWELLEIAPQPWSYEQKSALKQADYVRTFYNNHLMTILTLPDHQLDRNSKMLFLSDIYNESCEISYGWGGYIKPDFTGYHHHGIWGSAYVTEALHVSSQMSMITKDTPYAFSLSALNNLSEAMLAYRFYCNTYDNPVGICGRFPANQGNLLLHTPAFAYLAESDINSEKTVELKGAFNRLMAAPQSFLINTLAPDVRSDIQFRGGIGGLQKVVELYAATEAENSPEGNRTFPYGNLQIHRRNNWMVSVKGFSKYVWDYENNGEQNWFGRNQSAGALEVFATRESESDIVTAEASGWSEAGYDWNHVAGTTTFNLPNWTDHDKSYIWAKFSPESFVGGVSLNKQNGVFALKYVDVRETGWVKRDYKLNANKSYFFFDDQVVCLGSDIQSIHPDYEVHTTLFQNYLEDTSTPSAINGNESTGTGLNYVQPESNPVYLTDVTGNAYFVKNGANLNVTRSLQTSRDNRDKNDTEGNFVKAWINHGKPDGAGYEYLLWVQAPDGRIKELATNPSEYYSVDQKDDVAHIVTHHQKKMTGFAIFKGNEIIDKKHIYSTSDDCLIMTHQVDNNTLNISVAHPDLGWLDKDESLYQCWSVNDGNRWLKPQEQPVEVILSGKWTIAEEHPSAIFAGYDEIKNQSAFLFKCYNGESIDLEIHAENATAIQRLLDDFRVELYPNPSNGVFTLEISKPAEKMEIVSSCGKVVSSYNQLPAGTHRFVHQFKSGVYFIRLTDNAYSATKKLIIQ</sequence>
<evidence type="ECO:0000256" key="4">
    <source>
        <dbReference type="ARBA" id="ARBA00022737"/>
    </source>
</evidence>
<dbReference type="InterPro" id="IPR039174">
    <property type="entry name" value="Chondroitin_ABC_lyase"/>
</dbReference>
<accession>A0A1M5G1N0</accession>
<dbReference type="STRING" id="1484053.SAMN05444274_1167"/>
<evidence type="ECO:0000256" key="7">
    <source>
        <dbReference type="PROSITE-ProRule" id="PRU00504"/>
    </source>
</evidence>
<evidence type="ECO:0000313" key="11">
    <source>
        <dbReference type="EMBL" id="SHF97342.1"/>
    </source>
</evidence>
<evidence type="ECO:0000313" key="12">
    <source>
        <dbReference type="Proteomes" id="UP000184164"/>
    </source>
</evidence>
<dbReference type="Proteomes" id="UP000184164">
    <property type="component" value="Unassembled WGS sequence"/>
</dbReference>
<dbReference type="Pfam" id="PF18962">
    <property type="entry name" value="Por_Secre_tail"/>
    <property type="match status" value="1"/>
</dbReference>
<dbReference type="GO" id="GO:0006027">
    <property type="term" value="P:glycosaminoglycan catabolic process"/>
    <property type="evidence" value="ECO:0007669"/>
    <property type="project" value="InterPro"/>
</dbReference>
<comment type="subunit">
    <text evidence="3">Monomer.</text>
</comment>
<protein>
    <submittedName>
        <fullName evidence="11">Por secretion system C-terminal sorting domain-containing protein</fullName>
    </submittedName>
</protein>
<name>A0A1M5G1N0_9BACT</name>
<comment type="cofactor">
    <cofactor evidence="1">
        <name>Ca(2+)</name>
        <dbReference type="ChEBI" id="CHEBI:29108"/>
    </cofactor>
</comment>
<dbReference type="GO" id="GO:0005975">
    <property type="term" value="P:carbohydrate metabolic process"/>
    <property type="evidence" value="ECO:0007669"/>
    <property type="project" value="InterPro"/>
</dbReference>
<feature type="domain" description="Polysaccharide lyase family 8 central" evidence="8">
    <location>
        <begin position="909"/>
        <end position="1174"/>
    </location>
</feature>
<dbReference type="NCBIfam" id="TIGR04183">
    <property type="entry name" value="Por_Secre_tail"/>
    <property type="match status" value="1"/>
</dbReference>
<feature type="domain" description="Lyase catalytic" evidence="9">
    <location>
        <begin position="614"/>
        <end position="863"/>
    </location>
</feature>
<keyword evidence="6" id="KW-0456">Lyase</keyword>
<keyword evidence="12" id="KW-1185">Reference proteome</keyword>
<proteinExistence type="inferred from homology"/>
<evidence type="ECO:0000256" key="2">
    <source>
        <dbReference type="ARBA" id="ARBA00006699"/>
    </source>
</evidence>
<reference evidence="11 12" key="1">
    <citation type="submission" date="2016-11" db="EMBL/GenBank/DDBJ databases">
        <authorList>
            <person name="Jaros S."/>
            <person name="Januszkiewicz K."/>
            <person name="Wedrychowicz H."/>
        </authorList>
    </citation>
    <scope>NUCLEOTIDE SEQUENCE [LARGE SCALE GENOMIC DNA]</scope>
    <source>
        <strain evidence="11 12">DSM 26910</strain>
    </source>
</reference>
<dbReference type="Pfam" id="PF01436">
    <property type="entry name" value="NHL"/>
    <property type="match status" value="2"/>
</dbReference>
<evidence type="ECO:0000259" key="8">
    <source>
        <dbReference type="Pfam" id="PF02278"/>
    </source>
</evidence>
<dbReference type="SUPFAM" id="SSF74650">
    <property type="entry name" value="Galactose mutarotase-like"/>
    <property type="match status" value="1"/>
</dbReference>
<comment type="similarity">
    <text evidence="2">Belongs to the polysaccharide lyase 8 family.</text>
</comment>
<evidence type="ECO:0000256" key="1">
    <source>
        <dbReference type="ARBA" id="ARBA00001913"/>
    </source>
</evidence>
<evidence type="ECO:0000259" key="10">
    <source>
        <dbReference type="Pfam" id="PF18962"/>
    </source>
</evidence>
<dbReference type="PANTHER" id="PTHR37322">
    <property type="match status" value="1"/>
</dbReference>
<feature type="domain" description="Secretion system C-terminal sorting" evidence="10">
    <location>
        <begin position="1350"/>
        <end position="1419"/>
    </location>
</feature>
<dbReference type="InterPro" id="IPR011013">
    <property type="entry name" value="Gal_mutarotase_sf_dom"/>
</dbReference>
<evidence type="ECO:0000256" key="5">
    <source>
        <dbReference type="ARBA" id="ARBA00022837"/>
    </source>
</evidence>
<dbReference type="SUPFAM" id="SSF101898">
    <property type="entry name" value="NHL repeat"/>
    <property type="match status" value="1"/>
</dbReference>
<dbReference type="GO" id="GO:0005576">
    <property type="term" value="C:extracellular region"/>
    <property type="evidence" value="ECO:0007669"/>
    <property type="project" value="InterPro"/>
</dbReference>
<feature type="repeat" description="NHL" evidence="7">
    <location>
        <begin position="70"/>
        <end position="113"/>
    </location>
</feature>
<dbReference type="CDD" id="cd05819">
    <property type="entry name" value="NHL"/>
    <property type="match status" value="1"/>
</dbReference>
<evidence type="ECO:0000256" key="6">
    <source>
        <dbReference type="ARBA" id="ARBA00023239"/>
    </source>
</evidence>
<dbReference type="InterPro" id="IPR015177">
    <property type="entry name" value="Lyase_catalyt"/>
</dbReference>
<dbReference type="Pfam" id="PF09093">
    <property type="entry name" value="Lyase_catalyt"/>
    <property type="match status" value="1"/>
</dbReference>
<evidence type="ECO:0000259" key="9">
    <source>
        <dbReference type="Pfam" id="PF09093"/>
    </source>
</evidence>
<gene>
    <name evidence="11" type="ORF">SAMN05444274_1167</name>
</gene>
<dbReference type="PROSITE" id="PS51125">
    <property type="entry name" value="NHL"/>
    <property type="match status" value="1"/>
</dbReference>
<dbReference type="PANTHER" id="PTHR37322:SF3">
    <property type="entry name" value="CHONDROITIN SULFATE ABC EXOLYASE"/>
    <property type="match status" value="1"/>
</dbReference>
<dbReference type="InterPro" id="IPR026444">
    <property type="entry name" value="Secre_tail"/>
</dbReference>
<dbReference type="InterPro" id="IPR014718">
    <property type="entry name" value="GH-type_carb-bd"/>
</dbReference>
<dbReference type="InterPro" id="IPR003159">
    <property type="entry name" value="Lyase_8_central_dom"/>
</dbReference>
<dbReference type="Gene3D" id="2.40.10.500">
    <property type="match status" value="1"/>
</dbReference>
<dbReference type="InterPro" id="IPR008929">
    <property type="entry name" value="Chondroitin_lyas"/>
</dbReference>
<dbReference type="Gene3D" id="2.60.220.10">
    <property type="entry name" value="Polysaccharide lyase family 8-like, C-terminal"/>
    <property type="match status" value="1"/>
</dbReference>
<keyword evidence="5" id="KW-0106">Calcium</keyword>
<dbReference type="Gene3D" id="2.120.10.30">
    <property type="entry name" value="TolB, C-terminal domain"/>
    <property type="match status" value="1"/>
</dbReference>
<dbReference type="InterPro" id="IPR011071">
    <property type="entry name" value="Lyase_8-like_C"/>
</dbReference>
<dbReference type="Pfam" id="PF02278">
    <property type="entry name" value="Lyase_8"/>
    <property type="match status" value="1"/>
</dbReference>
<dbReference type="GO" id="GO:0016837">
    <property type="term" value="F:carbon-oxygen lyase activity, acting on polysaccharides"/>
    <property type="evidence" value="ECO:0007669"/>
    <property type="project" value="UniProtKB-ARBA"/>
</dbReference>
<dbReference type="SUPFAM" id="SSF63829">
    <property type="entry name" value="Calcium-dependent phosphotriesterase"/>
    <property type="match status" value="1"/>
</dbReference>
<dbReference type="InterPro" id="IPR011042">
    <property type="entry name" value="6-blade_b-propeller_TolB-like"/>
</dbReference>
<dbReference type="OrthoDB" id="6394136at2"/>
<keyword evidence="4" id="KW-0677">Repeat</keyword>
<dbReference type="Gene3D" id="1.50.10.100">
    <property type="entry name" value="Chondroitin AC/alginate lyase"/>
    <property type="match status" value="1"/>
</dbReference>
<dbReference type="RefSeq" id="WP_073003487.1">
    <property type="nucleotide sequence ID" value="NZ_FQUM01000016.1"/>
</dbReference>
<dbReference type="InterPro" id="IPR001258">
    <property type="entry name" value="NHL_repeat"/>
</dbReference>
<dbReference type="EMBL" id="FQUM01000016">
    <property type="protein sequence ID" value="SHF97342.1"/>
    <property type="molecule type" value="Genomic_DNA"/>
</dbReference>